<proteinExistence type="predicted"/>
<accession>A0A3E2DKK4</accession>
<dbReference type="AlphaFoldDB" id="A0A3E2DKK4"/>
<name>A0A3E2DKK4_9ACTN</name>
<evidence type="ECO:0000313" key="2">
    <source>
        <dbReference type="Proteomes" id="UP000259211"/>
    </source>
</evidence>
<dbReference type="RefSeq" id="WP_117188848.1">
    <property type="nucleotide sequence ID" value="NZ_NOWI01000003.1"/>
</dbReference>
<evidence type="ECO:0000313" key="1">
    <source>
        <dbReference type="EMBL" id="RFT45946.1"/>
    </source>
</evidence>
<comment type="caution">
    <text evidence="1">The sequence shown here is derived from an EMBL/GenBank/DDBJ whole genome shotgun (WGS) entry which is preliminary data.</text>
</comment>
<gene>
    <name evidence="1" type="ORF">CHT91_03850</name>
</gene>
<sequence length="632" mass="68249">MTTQQTLSLGQIARLCHVKRAVATMWLKRPVSGAPFPSPSPTGRYAADEVLDWLERTGRGNNPQPRLDLALETTFNAGRGTKEMQALTAMVAARSIVDCPLASMDTEDLLDAVEEADPDDDWLWSEVEALDVERLSHEADALVEAAWTTSDAHDRLVQEVTRRTANTPRLAEDFVALVSTAAKALLSPGGELVDVNGTANDVLVNLMRDEDLQDVGLVLPGEGAGHRMTRQRLAVRHLVARTPSFDDDWQLAEGSVILARLESDVHAALDDLDQLSLQLAPGTRALVIGPAQILVDPLGSSTSRRDAVLRDHLVRAVVRLPQGLLADGARGHLALWLMDGTADARPFVGDLSGTPLNSALRQRLLDDLVAVAQKDSRRCIELLHPVALPSLLTRSRSLVTLGQTVPVGLPSAPGDDAAKIQQLLTRLTVSEPSPMEGITARVATGRTPSLVVLGELAHQRLAKVVSGTRLNVEALPEGSSRLWTAAGLARRAPQPVDMLQLTRQAPEAKVTQPGDVVFCSTGKPVAQVDDEGSAVVAYPARVLRLDSRAPISPRSVAAVINELPAGCGAWRTWQVPIARDRRATDDTLALLERCERQLQDRQNVVDELRRVVMRCVPCGAVTLTTTEKKEGQ</sequence>
<organism evidence="1 2">
    <name type="scientific">Cutibacterium avidum</name>
    <dbReference type="NCBI Taxonomy" id="33010"/>
    <lineage>
        <taxon>Bacteria</taxon>
        <taxon>Bacillati</taxon>
        <taxon>Actinomycetota</taxon>
        <taxon>Actinomycetes</taxon>
        <taxon>Propionibacteriales</taxon>
        <taxon>Propionibacteriaceae</taxon>
        <taxon>Cutibacterium</taxon>
    </lineage>
</organism>
<dbReference type="Proteomes" id="UP000259211">
    <property type="component" value="Unassembled WGS sequence"/>
</dbReference>
<reference evidence="1 2" key="1">
    <citation type="submission" date="2017-07" db="EMBL/GenBank/DDBJ databases">
        <authorList>
            <person name="Sun Z.S."/>
            <person name="Albrecht U."/>
            <person name="Echele G."/>
            <person name="Lee C.C."/>
        </authorList>
    </citation>
    <scope>NUCLEOTIDE SEQUENCE [LARGE SCALE GENOMIC DNA]</scope>
    <source>
        <strain evidence="1 2">P16-029</strain>
    </source>
</reference>
<dbReference type="EMBL" id="NOWI01000003">
    <property type="protein sequence ID" value="RFT45946.1"/>
    <property type="molecule type" value="Genomic_DNA"/>
</dbReference>
<protein>
    <submittedName>
        <fullName evidence="1">Uncharacterized protein</fullName>
    </submittedName>
</protein>